<reference evidence="3" key="1">
    <citation type="submission" date="2022-04" db="EMBL/GenBank/DDBJ databases">
        <title>Carnegiea gigantea Genome sequencing and assembly v2.</title>
        <authorList>
            <person name="Copetti D."/>
            <person name="Sanderson M.J."/>
            <person name="Burquez A."/>
            <person name="Wojciechowski M.F."/>
        </authorList>
    </citation>
    <scope>NUCLEOTIDE SEQUENCE</scope>
    <source>
        <strain evidence="3">SGP5-SGP5p</strain>
        <tissue evidence="3">Aerial part</tissue>
    </source>
</reference>
<dbReference type="InterPro" id="IPR012340">
    <property type="entry name" value="NA-bd_OB-fold"/>
</dbReference>
<dbReference type="Proteomes" id="UP001153076">
    <property type="component" value="Unassembled WGS sequence"/>
</dbReference>
<gene>
    <name evidence="3" type="ORF">Cgig2_001350</name>
</gene>
<evidence type="ECO:0000313" key="3">
    <source>
        <dbReference type="EMBL" id="KAJ8449694.1"/>
    </source>
</evidence>
<dbReference type="PANTHER" id="PTHR47559">
    <property type="entry name" value="OS03G0844900 PROTEIN"/>
    <property type="match status" value="1"/>
</dbReference>
<dbReference type="EMBL" id="JAKOGI010000019">
    <property type="protein sequence ID" value="KAJ8449694.1"/>
    <property type="molecule type" value="Genomic_DNA"/>
</dbReference>
<dbReference type="OrthoDB" id="412781at2759"/>
<feature type="domain" description="S1 motif" evidence="2">
    <location>
        <begin position="197"/>
        <end position="271"/>
    </location>
</feature>
<evidence type="ECO:0000256" key="1">
    <source>
        <dbReference type="SAM" id="MobiDB-lite"/>
    </source>
</evidence>
<proteinExistence type="predicted"/>
<dbReference type="AlphaFoldDB" id="A0A9Q1KVK3"/>
<feature type="region of interest" description="Disordered" evidence="1">
    <location>
        <begin position="285"/>
        <end position="304"/>
    </location>
</feature>
<evidence type="ECO:0000313" key="4">
    <source>
        <dbReference type="Proteomes" id="UP001153076"/>
    </source>
</evidence>
<dbReference type="PANTHER" id="PTHR47559:SF1">
    <property type="entry name" value="OS03G0844900 PROTEIN"/>
    <property type="match status" value="1"/>
</dbReference>
<dbReference type="SUPFAM" id="SSF50249">
    <property type="entry name" value="Nucleic acid-binding proteins"/>
    <property type="match status" value="2"/>
</dbReference>
<organism evidence="3 4">
    <name type="scientific">Carnegiea gigantea</name>
    <dbReference type="NCBI Taxonomy" id="171969"/>
    <lineage>
        <taxon>Eukaryota</taxon>
        <taxon>Viridiplantae</taxon>
        <taxon>Streptophyta</taxon>
        <taxon>Embryophyta</taxon>
        <taxon>Tracheophyta</taxon>
        <taxon>Spermatophyta</taxon>
        <taxon>Magnoliopsida</taxon>
        <taxon>eudicotyledons</taxon>
        <taxon>Gunneridae</taxon>
        <taxon>Pentapetalae</taxon>
        <taxon>Caryophyllales</taxon>
        <taxon>Cactineae</taxon>
        <taxon>Cactaceae</taxon>
        <taxon>Cactoideae</taxon>
        <taxon>Echinocereeae</taxon>
        <taxon>Carnegiea</taxon>
    </lineage>
</organism>
<name>A0A9Q1KVK3_9CARY</name>
<dbReference type="InterPro" id="IPR003029">
    <property type="entry name" value="S1_domain"/>
</dbReference>
<keyword evidence="4" id="KW-1185">Reference proteome</keyword>
<dbReference type="Pfam" id="PF00575">
    <property type="entry name" value="S1"/>
    <property type="match status" value="2"/>
</dbReference>
<accession>A0A9Q1KVK3</accession>
<feature type="compositionally biased region" description="Polar residues" evidence="1">
    <location>
        <begin position="291"/>
        <end position="304"/>
    </location>
</feature>
<sequence>MPIFNALCVGVGSVTGLCFHSQLLTNDSVTNCISSSALYNCSPRKYNSLNLSQKSRINKYPLQATEINASSEAEVDEILNDSPLPSQPARPFPKPADWEEARRYKQTGSIYWGRVEGFNNGGVLVRFSSLVGFVPFPQLSPSRGCKEPNKTIQEIARDLIGSVIPVKVVEADEELKKLVLSEKEAIWAKYSGKINAGDVFDARVGLVEDYGAFVHLRFRDGNYYLTGLVHISEVSWDYVQDVRDILKEGDNVRVKVINIDRERSRISLSVRQLEDDPLFETLDKVIPPQDGATSPDSETTGESYNIQPLPGLQEILNELLEEDGISEARITRQGFEKRVVSQDLQLWLSNAAAVDNQFIILARAGREVQEIKLITTLDQDGIKKALQRVLERVP</sequence>
<feature type="domain" description="S1 motif" evidence="2">
    <location>
        <begin position="108"/>
        <end position="183"/>
    </location>
</feature>
<dbReference type="GO" id="GO:0003676">
    <property type="term" value="F:nucleic acid binding"/>
    <property type="evidence" value="ECO:0007669"/>
    <property type="project" value="InterPro"/>
</dbReference>
<dbReference type="SMART" id="SM00316">
    <property type="entry name" value="S1"/>
    <property type="match status" value="2"/>
</dbReference>
<dbReference type="InterPro" id="IPR052757">
    <property type="entry name" value="Ribosomal_protein_S1"/>
</dbReference>
<dbReference type="Gene3D" id="2.40.50.140">
    <property type="entry name" value="Nucleic acid-binding proteins"/>
    <property type="match status" value="2"/>
</dbReference>
<protein>
    <recommendedName>
        <fullName evidence="2">S1 motif domain-containing protein</fullName>
    </recommendedName>
</protein>
<evidence type="ECO:0000259" key="2">
    <source>
        <dbReference type="PROSITE" id="PS50126"/>
    </source>
</evidence>
<dbReference type="PROSITE" id="PS50126">
    <property type="entry name" value="S1"/>
    <property type="match status" value="2"/>
</dbReference>
<comment type="caution">
    <text evidence="3">The sequence shown here is derived from an EMBL/GenBank/DDBJ whole genome shotgun (WGS) entry which is preliminary data.</text>
</comment>